<dbReference type="Pfam" id="PF18269">
    <property type="entry name" value="T3SS_ATPase_C"/>
    <property type="match status" value="1"/>
</dbReference>
<comment type="caution">
    <text evidence="10">The sequence shown here is derived from an EMBL/GenBank/DDBJ whole genome shotgun (WGS) entry which is preliminary data.</text>
</comment>
<organism evidence="10 11">
    <name type="scientific">Spiribacter salinus</name>
    <dbReference type="NCBI Taxonomy" id="1335746"/>
    <lineage>
        <taxon>Bacteria</taxon>
        <taxon>Pseudomonadati</taxon>
        <taxon>Pseudomonadota</taxon>
        <taxon>Gammaproteobacteria</taxon>
        <taxon>Chromatiales</taxon>
        <taxon>Ectothiorhodospiraceae</taxon>
        <taxon>Spiribacter</taxon>
    </lineage>
</organism>
<dbReference type="InterPro" id="IPR000194">
    <property type="entry name" value="ATPase_F1/V1/A1_a/bsu_nucl-bd"/>
</dbReference>
<evidence type="ECO:0000256" key="6">
    <source>
        <dbReference type="ARBA" id="ARBA00022927"/>
    </source>
</evidence>
<evidence type="ECO:0000256" key="4">
    <source>
        <dbReference type="ARBA" id="ARBA00022741"/>
    </source>
</evidence>
<dbReference type="GO" id="GO:0005737">
    <property type="term" value="C:cytoplasm"/>
    <property type="evidence" value="ECO:0007669"/>
    <property type="project" value="UniProtKB-SubCell"/>
</dbReference>
<dbReference type="CDD" id="cd01136">
    <property type="entry name" value="ATPase_flagellum-secretory_path_III"/>
    <property type="match status" value="1"/>
</dbReference>
<dbReference type="GO" id="GO:0008564">
    <property type="term" value="F:protein-exporting ATPase activity"/>
    <property type="evidence" value="ECO:0007669"/>
    <property type="project" value="UniProtKB-EC"/>
</dbReference>
<evidence type="ECO:0000256" key="3">
    <source>
        <dbReference type="ARBA" id="ARBA00022490"/>
    </source>
</evidence>
<dbReference type="InterPro" id="IPR027417">
    <property type="entry name" value="P-loop_NTPase"/>
</dbReference>
<evidence type="ECO:0000256" key="8">
    <source>
        <dbReference type="ARBA" id="ARBA00024382"/>
    </source>
</evidence>
<keyword evidence="5" id="KW-0067">ATP-binding</keyword>
<gene>
    <name evidence="10" type="ORF">FKY71_01430</name>
</gene>
<keyword evidence="2" id="KW-0813">Transport</keyword>
<accession>A0A540VVP1</accession>
<evidence type="ECO:0000256" key="5">
    <source>
        <dbReference type="ARBA" id="ARBA00022840"/>
    </source>
</evidence>
<sequence length="458" mass="49516">MTHMDWAPLLKAAGRIPMVKRLGRVSAVENGLVEVSGLGVDASHGDQVLISRRAGPPIMGEVVRLGGDRLTALPESSPEGVALGDRVSLEKAATIAPGDGWIGRIIDPMGRPLDGRILAEGAEAKPLKASPIPPAERTLLGDRLETGMMAFNTLLPIVQGQRIGLFAGSGVGKSSLLAHFACHMQADVVVLALIGERGRELGEFVRNVLGPEGLSRTVIVASTSDQSPLMRRRCAWTAMAVAEYFRDMGRQVLFLADSLTRFAEAHREVAVATGELPTMRGYPPSLAHQLMSLCERAGPGREGGGTITAILSVLVAASDMEEPVADILRGVLDGHVVLDRAIAERGRYPAVDLLRSVSRSLPTAASEGENEMISQARSLLSLYEKSQLMIDAGLYEEGRNIELDRAVVAWAELDSFISAKEPRDTSHSFEKLRLILRKAQSFQPHGRRRRENDVDLRR</sequence>
<feature type="domain" description="AAA+ ATPase" evidence="9">
    <location>
        <begin position="159"/>
        <end position="343"/>
    </location>
</feature>
<name>A0A540VVP1_9GAMM</name>
<evidence type="ECO:0000256" key="7">
    <source>
        <dbReference type="ARBA" id="ARBA00022967"/>
    </source>
</evidence>
<protein>
    <recommendedName>
        <fullName evidence="8">protein-secreting ATPase</fullName>
        <ecNumber evidence="8">7.4.2.8</ecNumber>
    </recommendedName>
</protein>
<dbReference type="PANTHER" id="PTHR15184">
    <property type="entry name" value="ATP SYNTHASE"/>
    <property type="match status" value="1"/>
</dbReference>
<dbReference type="NCBIfam" id="TIGR01026">
    <property type="entry name" value="fliI_yscN"/>
    <property type="match status" value="1"/>
</dbReference>
<dbReference type="Pfam" id="PF00006">
    <property type="entry name" value="ATP-synt_ab"/>
    <property type="match status" value="1"/>
</dbReference>
<dbReference type="GO" id="GO:0016887">
    <property type="term" value="F:ATP hydrolysis activity"/>
    <property type="evidence" value="ECO:0007669"/>
    <property type="project" value="InterPro"/>
</dbReference>
<keyword evidence="4" id="KW-0547">Nucleotide-binding</keyword>
<evidence type="ECO:0000256" key="1">
    <source>
        <dbReference type="ARBA" id="ARBA00004496"/>
    </source>
</evidence>
<dbReference type="Gene3D" id="3.40.50.12240">
    <property type="match status" value="1"/>
</dbReference>
<dbReference type="EC" id="7.4.2.8" evidence="8"/>
<dbReference type="AlphaFoldDB" id="A0A540VVP1"/>
<dbReference type="PANTHER" id="PTHR15184:SF9">
    <property type="entry name" value="SPI-1 TYPE 3 SECRETION SYSTEM ATPASE"/>
    <property type="match status" value="1"/>
</dbReference>
<dbReference type="InterPro" id="IPR050053">
    <property type="entry name" value="ATPase_alpha/beta_chains"/>
</dbReference>
<keyword evidence="3" id="KW-0963">Cytoplasm</keyword>
<dbReference type="GO" id="GO:0030257">
    <property type="term" value="C:type III protein secretion system complex"/>
    <property type="evidence" value="ECO:0007669"/>
    <property type="project" value="InterPro"/>
</dbReference>
<evidence type="ECO:0000313" key="10">
    <source>
        <dbReference type="EMBL" id="TQF00835.1"/>
    </source>
</evidence>
<comment type="subcellular location">
    <subcellularLocation>
        <location evidence="1">Cytoplasm</location>
    </subcellularLocation>
</comment>
<dbReference type="EMBL" id="VIFK01000004">
    <property type="protein sequence ID" value="TQF00835.1"/>
    <property type="molecule type" value="Genomic_DNA"/>
</dbReference>
<dbReference type="GO" id="GO:0030254">
    <property type="term" value="P:protein secretion by the type III secretion system"/>
    <property type="evidence" value="ECO:0007669"/>
    <property type="project" value="InterPro"/>
</dbReference>
<dbReference type="InterPro" id="IPR040627">
    <property type="entry name" value="T3SS_ATPase_C"/>
</dbReference>
<dbReference type="SMART" id="SM00382">
    <property type="entry name" value="AAA"/>
    <property type="match status" value="1"/>
</dbReference>
<dbReference type="GO" id="GO:0046933">
    <property type="term" value="F:proton-transporting ATP synthase activity, rotational mechanism"/>
    <property type="evidence" value="ECO:0007669"/>
    <property type="project" value="TreeGrafter"/>
</dbReference>
<proteinExistence type="predicted"/>
<dbReference type="FunFam" id="3.40.50.12240:FF:000002">
    <property type="entry name" value="Flagellum-specific ATP synthase FliI"/>
    <property type="match status" value="1"/>
</dbReference>
<keyword evidence="6" id="KW-0653">Protein transport</keyword>
<dbReference type="InterPro" id="IPR005714">
    <property type="entry name" value="ATPase_T3SS_FliI/YscN"/>
</dbReference>
<dbReference type="GO" id="GO:0005524">
    <property type="term" value="F:ATP binding"/>
    <property type="evidence" value="ECO:0007669"/>
    <property type="project" value="UniProtKB-KW"/>
</dbReference>
<dbReference type="Proteomes" id="UP000315400">
    <property type="component" value="Unassembled WGS sequence"/>
</dbReference>
<keyword evidence="7" id="KW-1278">Translocase</keyword>
<evidence type="ECO:0000256" key="2">
    <source>
        <dbReference type="ARBA" id="ARBA00022448"/>
    </source>
</evidence>
<dbReference type="InterPro" id="IPR003593">
    <property type="entry name" value="AAA+_ATPase"/>
</dbReference>
<reference evidence="10 11" key="1">
    <citation type="submission" date="2019-06" db="EMBL/GenBank/DDBJ databases">
        <title>Metagenome assembled Genome of Spiribacter salinus SL48-SHIP from the microbial mat of Salt Lake 48 (Novosibirsk region, Russia).</title>
        <authorList>
            <person name="Shipova A."/>
            <person name="Rozanov A.S."/>
            <person name="Bryanskaya A.V."/>
            <person name="Peltek S.E."/>
        </authorList>
    </citation>
    <scope>NUCLEOTIDE SEQUENCE [LARGE SCALE GENOMIC DNA]</scope>
    <source>
        <strain evidence="10">SL48-SHIP-2</strain>
    </source>
</reference>
<dbReference type="SUPFAM" id="SSF52540">
    <property type="entry name" value="P-loop containing nucleoside triphosphate hydrolases"/>
    <property type="match status" value="1"/>
</dbReference>
<evidence type="ECO:0000259" key="9">
    <source>
        <dbReference type="SMART" id="SM00382"/>
    </source>
</evidence>
<evidence type="ECO:0000313" key="11">
    <source>
        <dbReference type="Proteomes" id="UP000315400"/>
    </source>
</evidence>